<dbReference type="AlphaFoldDB" id="A0AAV5UZG7"/>
<organism evidence="1 2">
    <name type="scientific">Pristionchus fissidentatus</name>
    <dbReference type="NCBI Taxonomy" id="1538716"/>
    <lineage>
        <taxon>Eukaryota</taxon>
        <taxon>Metazoa</taxon>
        <taxon>Ecdysozoa</taxon>
        <taxon>Nematoda</taxon>
        <taxon>Chromadorea</taxon>
        <taxon>Rhabditida</taxon>
        <taxon>Rhabditina</taxon>
        <taxon>Diplogasteromorpha</taxon>
        <taxon>Diplogasteroidea</taxon>
        <taxon>Neodiplogasteridae</taxon>
        <taxon>Pristionchus</taxon>
    </lineage>
</organism>
<proteinExistence type="predicted"/>
<keyword evidence="2" id="KW-1185">Reference proteome</keyword>
<dbReference type="EMBL" id="BTSY01000001">
    <property type="protein sequence ID" value="GMT11901.1"/>
    <property type="molecule type" value="Genomic_DNA"/>
</dbReference>
<reference evidence="1" key="1">
    <citation type="submission" date="2023-10" db="EMBL/GenBank/DDBJ databases">
        <title>Genome assembly of Pristionchus species.</title>
        <authorList>
            <person name="Yoshida K."/>
            <person name="Sommer R.J."/>
        </authorList>
    </citation>
    <scope>NUCLEOTIDE SEQUENCE</scope>
    <source>
        <strain evidence="1">RS5133</strain>
    </source>
</reference>
<evidence type="ECO:0000313" key="2">
    <source>
        <dbReference type="Proteomes" id="UP001432322"/>
    </source>
</evidence>
<gene>
    <name evidence="1" type="ORF">PFISCL1PPCAC_3198</name>
</gene>
<accession>A0AAV5UZG7</accession>
<name>A0AAV5UZG7_9BILA</name>
<dbReference type="Proteomes" id="UP001432322">
    <property type="component" value="Unassembled WGS sequence"/>
</dbReference>
<evidence type="ECO:0000313" key="1">
    <source>
        <dbReference type="EMBL" id="GMT11901.1"/>
    </source>
</evidence>
<protein>
    <submittedName>
        <fullName evidence="1">Uncharacterized protein</fullName>
    </submittedName>
</protein>
<sequence>MSTLVEEENIVNAEQLEIKKARIEPAESKVYLRLLRLHSREARMPVYGSIHAAGADLSRSTRPSFPPRARL</sequence>
<comment type="caution">
    <text evidence="1">The sequence shown here is derived from an EMBL/GenBank/DDBJ whole genome shotgun (WGS) entry which is preliminary data.</text>
</comment>